<dbReference type="Gene3D" id="3.90.180.10">
    <property type="entry name" value="Medium-chain alcohol dehydrogenases, catalytic domain"/>
    <property type="match status" value="1"/>
</dbReference>
<dbReference type="SMART" id="SM00829">
    <property type="entry name" value="PKS_ER"/>
    <property type="match status" value="1"/>
</dbReference>
<dbReference type="PANTHER" id="PTHR43677">
    <property type="entry name" value="SHORT-CHAIN DEHYDROGENASE/REDUCTASE"/>
    <property type="match status" value="1"/>
</dbReference>
<dbReference type="Proteomes" id="UP000014629">
    <property type="component" value="Unassembled WGS sequence"/>
</dbReference>
<dbReference type="InterPro" id="IPR041694">
    <property type="entry name" value="ADH_N_2"/>
</dbReference>
<accession>S3ZEA6</accession>
<dbReference type="InterPro" id="IPR011032">
    <property type="entry name" value="GroES-like_sf"/>
</dbReference>
<evidence type="ECO:0000259" key="1">
    <source>
        <dbReference type="SMART" id="SM00829"/>
    </source>
</evidence>
<dbReference type="GO" id="GO:0016491">
    <property type="term" value="F:oxidoreductase activity"/>
    <property type="evidence" value="ECO:0007669"/>
    <property type="project" value="InterPro"/>
</dbReference>
<feature type="domain" description="Enoyl reductase (ER)" evidence="1">
    <location>
        <begin position="29"/>
        <end position="348"/>
    </location>
</feature>
<dbReference type="InterPro" id="IPR013149">
    <property type="entry name" value="ADH-like_C"/>
</dbReference>
<dbReference type="SUPFAM" id="SSF50129">
    <property type="entry name" value="GroES-like"/>
    <property type="match status" value="1"/>
</dbReference>
<dbReference type="CDD" id="cd05288">
    <property type="entry name" value="PGDH"/>
    <property type="match status" value="1"/>
</dbReference>
<comment type="caution">
    <text evidence="2">The sequence shown here is derived from an EMBL/GenBank/DDBJ whole genome shotgun (WGS) entry which is preliminary data.</text>
</comment>
<dbReference type="InterPro" id="IPR020843">
    <property type="entry name" value="ER"/>
</dbReference>
<dbReference type="PANTHER" id="PTHR43677:SF3">
    <property type="entry name" value="PROSTAGLANDIN REDUCTASE 3"/>
    <property type="match status" value="1"/>
</dbReference>
<proteinExistence type="predicted"/>
<dbReference type="Gene3D" id="3.40.50.720">
    <property type="entry name" value="NAD(P)-binding Rossmann-like Domain"/>
    <property type="match status" value="1"/>
</dbReference>
<evidence type="ECO:0000313" key="2">
    <source>
        <dbReference type="EMBL" id="EPH40989.1"/>
    </source>
</evidence>
<protein>
    <submittedName>
        <fullName evidence="2">Putative NADPH-dependent curcumin reductase</fullName>
    </submittedName>
</protein>
<dbReference type="EMBL" id="AOPZ01000355">
    <property type="protein sequence ID" value="EPH40989.1"/>
    <property type="molecule type" value="Genomic_DNA"/>
</dbReference>
<dbReference type="Pfam" id="PF00107">
    <property type="entry name" value="ADH_zinc_N"/>
    <property type="match status" value="1"/>
</dbReference>
<keyword evidence="3" id="KW-1185">Reference proteome</keyword>
<organism evidence="2 3">
    <name type="scientific">Streptomyces aurantiacus JA 4570</name>
    <dbReference type="NCBI Taxonomy" id="1286094"/>
    <lineage>
        <taxon>Bacteria</taxon>
        <taxon>Bacillati</taxon>
        <taxon>Actinomycetota</taxon>
        <taxon>Actinomycetes</taxon>
        <taxon>Kitasatosporales</taxon>
        <taxon>Streptomycetaceae</taxon>
        <taxon>Streptomyces</taxon>
        <taxon>Streptomyces aurantiacus group</taxon>
    </lineage>
</organism>
<dbReference type="SUPFAM" id="SSF51735">
    <property type="entry name" value="NAD(P)-binding Rossmann-fold domains"/>
    <property type="match status" value="1"/>
</dbReference>
<name>S3ZEA6_9ACTN</name>
<sequence length="350" mass="35981">MMSSSAPSATPAELPRVSREVRLAAVPQGLPTAADFTVVETPAPVPGPGEVLVRNRFFHVFAALRTLMGGGVEGAPFPPLGVGDPLFGAAVGEVVAAAGDDGPRVGETVSHWLGWREYAAVPAAACRALGEVLPDPVAHLAAGWTAYHALTRTAEVRTGDTVFVSGGAGSLGSLAGQIARQLGAGRVVGSTGSAWKAERMTAELGYDAVVVRGAGPLAEQLAKAAPDGLDVVFDNVGGDQLRAALGAARAGARFALVGALSGQLDPELGGTTAPVEIDSFALILKGVTLRGTRTPEDPRAQAEWDERFGGWLRSGKVVFPHERVAGMDAAPRALEEVMRGRHLGTVVVEL</sequence>
<dbReference type="AlphaFoldDB" id="S3ZEA6"/>
<dbReference type="Pfam" id="PF16884">
    <property type="entry name" value="ADH_N_2"/>
    <property type="match status" value="1"/>
</dbReference>
<evidence type="ECO:0000313" key="3">
    <source>
        <dbReference type="Proteomes" id="UP000014629"/>
    </source>
</evidence>
<dbReference type="InterPro" id="IPR051397">
    <property type="entry name" value="Zn-ADH-like_protein"/>
</dbReference>
<gene>
    <name evidence="2" type="ORF">STRAU_5985</name>
</gene>
<dbReference type="InterPro" id="IPR036291">
    <property type="entry name" value="NAD(P)-bd_dom_sf"/>
</dbReference>
<dbReference type="PATRIC" id="fig|1286094.4.peg.5915"/>
<reference evidence="2 3" key="1">
    <citation type="submission" date="2013-02" db="EMBL/GenBank/DDBJ databases">
        <title>Draft Genome Sequence of Streptomyces aurantiacus, Which Produces Setomimycin.</title>
        <authorList>
            <person name="Gruening B.A."/>
            <person name="Praeg A."/>
            <person name="Erxleben A."/>
            <person name="Guenther S."/>
            <person name="Mueller M."/>
        </authorList>
    </citation>
    <scope>NUCLEOTIDE SEQUENCE [LARGE SCALE GENOMIC DNA]</scope>
    <source>
        <strain evidence="2 3">JA 4570</strain>
    </source>
</reference>